<comment type="caution">
    <text evidence="1">The sequence shown here is derived from an EMBL/GenBank/DDBJ whole genome shotgun (WGS) entry which is preliminary data.</text>
</comment>
<reference evidence="1 2" key="1">
    <citation type="submission" date="2021-06" db="EMBL/GenBank/DDBJ databases">
        <authorList>
            <person name="Palmer J.M."/>
        </authorList>
    </citation>
    <scope>NUCLEOTIDE SEQUENCE [LARGE SCALE GENOMIC DNA]</scope>
    <source>
        <strain evidence="1 2">GA_2019</strain>
        <tissue evidence="1">Muscle</tissue>
    </source>
</reference>
<dbReference type="Proteomes" id="UP001476798">
    <property type="component" value="Unassembled WGS sequence"/>
</dbReference>
<organism evidence="1 2">
    <name type="scientific">Goodea atripinnis</name>
    <dbReference type="NCBI Taxonomy" id="208336"/>
    <lineage>
        <taxon>Eukaryota</taxon>
        <taxon>Metazoa</taxon>
        <taxon>Chordata</taxon>
        <taxon>Craniata</taxon>
        <taxon>Vertebrata</taxon>
        <taxon>Euteleostomi</taxon>
        <taxon>Actinopterygii</taxon>
        <taxon>Neopterygii</taxon>
        <taxon>Teleostei</taxon>
        <taxon>Neoteleostei</taxon>
        <taxon>Acanthomorphata</taxon>
        <taxon>Ovalentaria</taxon>
        <taxon>Atherinomorphae</taxon>
        <taxon>Cyprinodontiformes</taxon>
        <taxon>Goodeidae</taxon>
        <taxon>Goodea</taxon>
    </lineage>
</organism>
<keyword evidence="2" id="KW-1185">Reference proteome</keyword>
<proteinExistence type="predicted"/>
<sequence>MYWILPHQADAEGYIKTTSTLWVEYSQTLQHSCAAHTTRSLFIAEKPVTLPGPRSIETLSSDPVTMAMPPDVYQRSTGQVKHPKQCLFWCHITAVTHVVFLFLAFPEGSSHFLRSCQPNAFSLSSKHNCSLKTTVRQLCQHEHPSSGKHFYDHRLGESSNTLRTLTIQRIKLHQHPTLVIPARNSE</sequence>
<name>A0ABV0PWS9_9TELE</name>
<protein>
    <submittedName>
        <fullName evidence="1">Uncharacterized protein</fullName>
    </submittedName>
</protein>
<accession>A0ABV0PWS9</accession>
<gene>
    <name evidence="1" type="ORF">GOODEAATRI_010159</name>
</gene>
<evidence type="ECO:0000313" key="1">
    <source>
        <dbReference type="EMBL" id="MEQ2187969.1"/>
    </source>
</evidence>
<dbReference type="EMBL" id="JAHRIO010090547">
    <property type="protein sequence ID" value="MEQ2187969.1"/>
    <property type="molecule type" value="Genomic_DNA"/>
</dbReference>
<evidence type="ECO:0000313" key="2">
    <source>
        <dbReference type="Proteomes" id="UP001476798"/>
    </source>
</evidence>